<protein>
    <submittedName>
        <fullName evidence="1">Uncharacterized protein</fullName>
    </submittedName>
</protein>
<sequence length="56" mass="6373">MTLSKILSDLGVRGLENLNLVEIFKIEANLYIELPLYKSLVEYANPAYIQVGSFIR</sequence>
<evidence type="ECO:0000313" key="2">
    <source>
        <dbReference type="Proteomes" id="UP000594659"/>
    </source>
</evidence>
<dbReference type="EMBL" id="CP062919">
    <property type="protein sequence ID" value="QPF14459.1"/>
    <property type="molecule type" value="Genomic_DNA"/>
</dbReference>
<name>A0A7S8WG07_ACIBA</name>
<accession>A0A7S8WG07</accession>
<dbReference type="AlphaFoldDB" id="A0A7S8WG07"/>
<evidence type="ECO:0000313" key="1">
    <source>
        <dbReference type="EMBL" id="QPF14459.1"/>
    </source>
</evidence>
<organism evidence="1 2">
    <name type="scientific">Acinetobacter baumannii</name>
    <dbReference type="NCBI Taxonomy" id="470"/>
    <lineage>
        <taxon>Bacteria</taxon>
        <taxon>Pseudomonadati</taxon>
        <taxon>Pseudomonadota</taxon>
        <taxon>Gammaproteobacteria</taxon>
        <taxon>Moraxellales</taxon>
        <taxon>Moraxellaceae</taxon>
        <taxon>Acinetobacter</taxon>
        <taxon>Acinetobacter calcoaceticus/baumannii complex</taxon>
    </lineage>
</organism>
<reference evidence="1 2" key="1">
    <citation type="submission" date="2020-09" db="EMBL/GenBank/DDBJ databases">
        <title>Resistance determinants and their genetic context in bacteria from a longitudinal study of pigs reared under conventional and antibiotic-free husbandry practices.</title>
        <authorList>
            <person name="Poulin-Laprade D."/>
            <person name="Brouard J.-S."/>
            <person name="Gagnon N."/>
            <person name="Turcotte A."/>
            <person name="Langlois A."/>
            <person name="Matte J.J."/>
            <person name="Carrillo C.D."/>
            <person name="Zaheer R."/>
            <person name="McAllister T."/>
            <person name="Topp E."/>
            <person name="Talbot G."/>
        </authorList>
    </citation>
    <scope>NUCLEOTIDE SEQUENCE [LARGE SCALE GENOMIC DNA]</scope>
    <source>
        <strain evidence="1 2">Res13-Abat-PEA21-P4-01-A</strain>
    </source>
</reference>
<dbReference type="RefSeq" id="WP_005139592.1">
    <property type="nucleotide sequence ID" value="NZ_CP028138.1"/>
</dbReference>
<proteinExistence type="predicted"/>
<gene>
    <name evidence="1" type="ORF">IMO23_05980</name>
</gene>
<dbReference type="Proteomes" id="UP000594659">
    <property type="component" value="Chromosome"/>
</dbReference>